<dbReference type="GO" id="GO:0016020">
    <property type="term" value="C:membrane"/>
    <property type="evidence" value="ECO:0007669"/>
    <property type="project" value="UniProtKB-SubCell"/>
</dbReference>
<feature type="transmembrane region" description="Helical" evidence="6">
    <location>
        <begin position="97"/>
        <end position="117"/>
    </location>
</feature>
<proteinExistence type="inferred from homology"/>
<feature type="transmembrane region" description="Helical" evidence="6">
    <location>
        <begin position="367"/>
        <end position="388"/>
    </location>
</feature>
<reference evidence="8 9" key="1">
    <citation type="journal article" date="2018" name="Sci. Rep.">
        <title>Raphidocelis subcapitata (=Pseudokirchneriella subcapitata) provides an insight into genome evolution and environmental adaptations in the Sphaeropleales.</title>
        <authorList>
            <person name="Suzuki S."/>
            <person name="Yamaguchi H."/>
            <person name="Nakajima N."/>
            <person name="Kawachi M."/>
        </authorList>
    </citation>
    <scope>NUCLEOTIDE SEQUENCE [LARGE SCALE GENOMIC DNA]</scope>
    <source>
        <strain evidence="8 9">NIES-35</strain>
    </source>
</reference>
<gene>
    <name evidence="8" type="ORF">Rsub_01961</name>
</gene>
<name>A0A2V0NQ35_9CHLO</name>
<feature type="compositionally biased region" description="Acidic residues" evidence="7">
    <location>
        <begin position="649"/>
        <end position="660"/>
    </location>
</feature>
<feature type="transmembrane region" description="Helical" evidence="6">
    <location>
        <begin position="284"/>
        <end position="305"/>
    </location>
</feature>
<comment type="caution">
    <text evidence="8">The sequence shown here is derived from an EMBL/GenBank/DDBJ whole genome shotgun (WGS) entry which is preliminary data.</text>
</comment>
<feature type="compositionally biased region" description="Low complexity" evidence="7">
    <location>
        <begin position="603"/>
        <end position="622"/>
    </location>
</feature>
<feature type="transmembrane region" description="Helical" evidence="6">
    <location>
        <begin position="395"/>
        <end position="418"/>
    </location>
</feature>
<keyword evidence="9" id="KW-1185">Reference proteome</keyword>
<dbReference type="STRING" id="307507.A0A2V0NQ35"/>
<feature type="transmembrane region" description="Helical" evidence="6">
    <location>
        <begin position="165"/>
        <end position="187"/>
    </location>
</feature>
<keyword evidence="3 6" id="KW-0812">Transmembrane</keyword>
<evidence type="ECO:0000256" key="1">
    <source>
        <dbReference type="ARBA" id="ARBA00004141"/>
    </source>
</evidence>
<dbReference type="CDD" id="cd13132">
    <property type="entry name" value="MATE_eukaryotic"/>
    <property type="match status" value="1"/>
</dbReference>
<dbReference type="AlphaFoldDB" id="A0A2V0NQ35"/>
<dbReference type="FunCoup" id="A0A2V0NQ35">
    <property type="interactions" value="490"/>
</dbReference>
<accession>A0A2V0NQ35</accession>
<evidence type="ECO:0000256" key="6">
    <source>
        <dbReference type="RuleBase" id="RU004914"/>
    </source>
</evidence>
<comment type="caution">
    <text evidence="6">Lacks conserved residue(s) required for the propagation of feature annotation.</text>
</comment>
<evidence type="ECO:0000313" key="9">
    <source>
        <dbReference type="Proteomes" id="UP000247498"/>
    </source>
</evidence>
<dbReference type="NCBIfam" id="TIGR00797">
    <property type="entry name" value="matE"/>
    <property type="match status" value="1"/>
</dbReference>
<organism evidence="8 9">
    <name type="scientific">Raphidocelis subcapitata</name>
    <dbReference type="NCBI Taxonomy" id="307507"/>
    <lineage>
        <taxon>Eukaryota</taxon>
        <taxon>Viridiplantae</taxon>
        <taxon>Chlorophyta</taxon>
        <taxon>core chlorophytes</taxon>
        <taxon>Chlorophyceae</taxon>
        <taxon>CS clade</taxon>
        <taxon>Sphaeropleales</taxon>
        <taxon>Selenastraceae</taxon>
        <taxon>Raphidocelis</taxon>
    </lineage>
</organism>
<evidence type="ECO:0000313" key="8">
    <source>
        <dbReference type="EMBL" id="GBF89389.1"/>
    </source>
</evidence>
<sequence length="676" mass="67224">MKERGANDGGGFLHELGRLGNLAGPLWLQNSAQMALGLIAVAFVGHLGDPLALSQVVLANSVFNISGSVFIMGLSAGMETFCGQAIGAGNHAFLGVVLQRAGLITLLACLPITLLWAHTGPILTALGQPSAIVAGAARYLWQVAPAIWLMAPQECLKRYLLAQRVVLPGTLIAGATTLAAPLFYSLIMNRLRPGLDGAAAAFVLCSATSTVLLAAYTAHRDWRRRGRPDATWAGLSRGALEGWGEYLALAVPALGAIAAEWLAFECMIVSSGLLPNAEVAMGVMGLAFQCSAAAYMSSMALSAAANTRVANELGAGHGAAAARSCWVALAAVAATQAALSVGVMAGGRRLAGLLSNNEEVLALTMQLLPFLAASFVGDGINAVLQGVLRGAGRQLLGAGLNALGYWVLGVPFALLLGFKAGLGVVGFWAGLCATTSSQALLQAAVVARLDWRREAARARELVGGMEGGGGGGGGAAGGGGCFAVASDGAAPAGAAAEERPRPDEERRPLLLDASRSFSDRGSFAERGGLAEGIAGSSGGAGGAGGGGAWLGARLSSAEGGEAGGRLPARLGSAGLRAGSSLELPRLPSAAAAPPATAAGGAAAAARQDKAAAQARGGAAADLAGRDQGGSSAGAGAGAGPRLFTLGGEGESEGEGDEETGDGARVAERNGPGPRGH</sequence>
<dbReference type="OrthoDB" id="2126698at2759"/>
<evidence type="ECO:0000256" key="2">
    <source>
        <dbReference type="ARBA" id="ARBA00010199"/>
    </source>
</evidence>
<dbReference type="GO" id="GO:1990961">
    <property type="term" value="P:xenobiotic detoxification by transmembrane export across the plasma membrane"/>
    <property type="evidence" value="ECO:0007669"/>
    <property type="project" value="InterPro"/>
</dbReference>
<dbReference type="EMBL" id="BDRX01000010">
    <property type="protein sequence ID" value="GBF89389.1"/>
    <property type="molecule type" value="Genomic_DNA"/>
</dbReference>
<evidence type="ECO:0000256" key="3">
    <source>
        <dbReference type="ARBA" id="ARBA00022692"/>
    </source>
</evidence>
<dbReference type="GO" id="GO:0042910">
    <property type="term" value="F:xenobiotic transmembrane transporter activity"/>
    <property type="evidence" value="ECO:0007669"/>
    <property type="project" value="InterPro"/>
</dbReference>
<dbReference type="InParanoid" id="A0A2V0NQ35"/>
<protein>
    <recommendedName>
        <fullName evidence="6">Protein DETOXIFICATION</fullName>
    </recommendedName>
    <alternativeName>
        <fullName evidence="6">Multidrug and toxic compound extrusion protein</fullName>
    </alternativeName>
</protein>
<feature type="transmembrane region" description="Helical" evidence="6">
    <location>
        <begin position="199"/>
        <end position="218"/>
    </location>
</feature>
<feature type="compositionally biased region" description="Gly residues" evidence="7">
    <location>
        <begin position="626"/>
        <end position="638"/>
    </location>
</feature>
<dbReference type="InterPro" id="IPR045069">
    <property type="entry name" value="MATE_euk"/>
</dbReference>
<feature type="transmembrane region" description="Helical" evidence="6">
    <location>
        <begin position="57"/>
        <end position="77"/>
    </location>
</feature>
<feature type="transmembrane region" description="Helical" evidence="6">
    <location>
        <begin position="246"/>
        <end position="264"/>
    </location>
</feature>
<dbReference type="GO" id="GO:0015297">
    <property type="term" value="F:antiporter activity"/>
    <property type="evidence" value="ECO:0007669"/>
    <property type="project" value="InterPro"/>
</dbReference>
<comment type="subcellular location">
    <subcellularLocation>
        <location evidence="1">Membrane</location>
        <topology evidence="1">Multi-pass membrane protein</topology>
    </subcellularLocation>
</comment>
<evidence type="ECO:0000256" key="5">
    <source>
        <dbReference type="ARBA" id="ARBA00023136"/>
    </source>
</evidence>
<dbReference type="PANTHER" id="PTHR11206">
    <property type="entry name" value="MULTIDRUG RESISTANCE PROTEIN"/>
    <property type="match status" value="1"/>
</dbReference>
<dbReference type="Proteomes" id="UP000247498">
    <property type="component" value="Unassembled WGS sequence"/>
</dbReference>
<evidence type="ECO:0000256" key="7">
    <source>
        <dbReference type="SAM" id="MobiDB-lite"/>
    </source>
</evidence>
<comment type="similarity">
    <text evidence="2 6">Belongs to the multi antimicrobial extrusion (MATE) (TC 2.A.66.1) family.</text>
</comment>
<keyword evidence="5 6" id="KW-0472">Membrane</keyword>
<feature type="transmembrane region" description="Helical" evidence="6">
    <location>
        <begin position="326"/>
        <end position="347"/>
    </location>
</feature>
<feature type="region of interest" description="Disordered" evidence="7">
    <location>
        <begin position="603"/>
        <end position="676"/>
    </location>
</feature>
<evidence type="ECO:0000256" key="4">
    <source>
        <dbReference type="ARBA" id="ARBA00022989"/>
    </source>
</evidence>
<dbReference type="InterPro" id="IPR002528">
    <property type="entry name" value="MATE_fam"/>
</dbReference>
<dbReference type="Pfam" id="PF01554">
    <property type="entry name" value="MatE"/>
    <property type="match status" value="2"/>
</dbReference>
<keyword evidence="4 6" id="KW-1133">Transmembrane helix</keyword>